<evidence type="ECO:0000256" key="2">
    <source>
        <dbReference type="ARBA" id="ARBA00022448"/>
    </source>
</evidence>
<evidence type="ECO:0000256" key="11">
    <source>
        <dbReference type="SAM" id="MobiDB-lite"/>
    </source>
</evidence>
<dbReference type="Pfam" id="PF01152">
    <property type="entry name" value="Bac_globin"/>
    <property type="match status" value="1"/>
</dbReference>
<dbReference type="CDD" id="cd00454">
    <property type="entry name" value="TrHb1_N"/>
    <property type="match status" value="1"/>
</dbReference>
<reference evidence="12" key="1">
    <citation type="journal article" date="2021" name="Proc. Natl. Acad. Sci. U.S.A.">
        <title>Three genomes in the algal genus Volvox reveal the fate of a haploid sex-determining region after a transition to homothallism.</title>
        <authorList>
            <person name="Yamamoto K."/>
            <person name="Hamaji T."/>
            <person name="Kawai-Toyooka H."/>
            <person name="Matsuzaki R."/>
            <person name="Takahashi F."/>
            <person name="Nishimura Y."/>
            <person name="Kawachi M."/>
            <person name="Noguchi H."/>
            <person name="Minakuchi Y."/>
            <person name="Umen J.G."/>
            <person name="Toyoda A."/>
            <person name="Nozaki H."/>
        </authorList>
    </citation>
    <scope>NUCLEOTIDE SEQUENCE</scope>
    <source>
        <strain evidence="12">NIES-3786</strain>
    </source>
</reference>
<dbReference type="InterPro" id="IPR050924">
    <property type="entry name" value="Peroxiredoxin_BCP/PrxQ"/>
</dbReference>
<feature type="compositionally biased region" description="Pro residues" evidence="11">
    <location>
        <begin position="265"/>
        <end position="276"/>
    </location>
</feature>
<dbReference type="EMBL" id="BNCP01000060">
    <property type="protein sequence ID" value="GIL90819.1"/>
    <property type="molecule type" value="Genomic_DNA"/>
</dbReference>
<dbReference type="FunFam" id="1.10.490.10:FF:000010">
    <property type="entry name" value="Group 1 truncated hemoglobin"/>
    <property type="match status" value="1"/>
</dbReference>
<dbReference type="Gene3D" id="1.10.490.10">
    <property type="entry name" value="Globins"/>
    <property type="match status" value="1"/>
</dbReference>
<evidence type="ECO:0000256" key="8">
    <source>
        <dbReference type="ARBA" id="ARBA00023004"/>
    </source>
</evidence>
<keyword evidence="2" id="KW-0813">Transport</keyword>
<keyword evidence="10" id="KW-0676">Redox-active center</keyword>
<dbReference type="GO" id="GO:0008379">
    <property type="term" value="F:thioredoxin peroxidase activity"/>
    <property type="evidence" value="ECO:0007669"/>
    <property type="project" value="TreeGrafter"/>
</dbReference>
<evidence type="ECO:0000313" key="13">
    <source>
        <dbReference type="Proteomes" id="UP000747110"/>
    </source>
</evidence>
<evidence type="ECO:0000256" key="9">
    <source>
        <dbReference type="ARBA" id="ARBA00023157"/>
    </source>
</evidence>
<protein>
    <recommendedName>
        <fullName evidence="14">Globin</fullName>
    </recommendedName>
</protein>
<name>A0A8J4FZR7_9CHLO</name>
<keyword evidence="4" id="KW-0349">Heme</keyword>
<gene>
    <name evidence="12" type="ORF">Vretifemale_18556</name>
</gene>
<dbReference type="OrthoDB" id="542733at2759"/>
<evidence type="ECO:0000256" key="6">
    <source>
        <dbReference type="ARBA" id="ARBA00022862"/>
    </source>
</evidence>
<evidence type="ECO:0008006" key="14">
    <source>
        <dbReference type="Google" id="ProtNLM"/>
    </source>
</evidence>
<keyword evidence="7" id="KW-0560">Oxidoreductase</keyword>
<keyword evidence="8" id="KW-0408">Iron</keyword>
<dbReference type="GO" id="GO:0019825">
    <property type="term" value="F:oxygen binding"/>
    <property type="evidence" value="ECO:0007669"/>
    <property type="project" value="InterPro"/>
</dbReference>
<keyword evidence="9" id="KW-1015">Disulfide bond</keyword>
<feature type="region of interest" description="Disordered" evidence="11">
    <location>
        <begin position="256"/>
        <end position="292"/>
    </location>
</feature>
<dbReference type="PANTHER" id="PTHR42801:SF5">
    <property type="entry name" value="GROUP 1 TRUNCATED HEMOGLOBIN GLBN"/>
    <property type="match status" value="1"/>
</dbReference>
<dbReference type="GO" id="GO:0020037">
    <property type="term" value="F:heme binding"/>
    <property type="evidence" value="ECO:0007669"/>
    <property type="project" value="InterPro"/>
</dbReference>
<evidence type="ECO:0000256" key="7">
    <source>
        <dbReference type="ARBA" id="ARBA00023002"/>
    </source>
</evidence>
<feature type="compositionally biased region" description="Low complexity" evidence="11">
    <location>
        <begin position="209"/>
        <end position="233"/>
    </location>
</feature>
<dbReference type="Proteomes" id="UP000747110">
    <property type="component" value="Unassembled WGS sequence"/>
</dbReference>
<accession>A0A8J4FZR7</accession>
<evidence type="ECO:0000256" key="5">
    <source>
        <dbReference type="ARBA" id="ARBA00022723"/>
    </source>
</evidence>
<evidence type="ECO:0000256" key="1">
    <source>
        <dbReference type="ARBA" id="ARBA00011738"/>
    </source>
</evidence>
<keyword evidence="13" id="KW-1185">Reference proteome</keyword>
<dbReference type="GO" id="GO:0045454">
    <property type="term" value="P:cell redox homeostasis"/>
    <property type="evidence" value="ECO:0007669"/>
    <property type="project" value="TreeGrafter"/>
</dbReference>
<feature type="region of interest" description="Disordered" evidence="11">
    <location>
        <begin position="206"/>
        <end position="241"/>
    </location>
</feature>
<dbReference type="InterPro" id="IPR009050">
    <property type="entry name" value="Globin-like_sf"/>
</dbReference>
<dbReference type="GO" id="GO:0005737">
    <property type="term" value="C:cytoplasm"/>
    <property type="evidence" value="ECO:0007669"/>
    <property type="project" value="TreeGrafter"/>
</dbReference>
<evidence type="ECO:0000256" key="4">
    <source>
        <dbReference type="ARBA" id="ARBA00022617"/>
    </source>
</evidence>
<sequence length="461" mass="47756">MGGSCSHAADALVNIVTEEEIRDALKSFNAWNKIQDEIRNTGGSSTRNGLGSGPLLQRVGGEDVVKQVVEGFYRRLYSDQGLLMFLCDRDIVYLRAKQSAFMSWLFGPPNIPYSGKNLRTAHLKLIKQRGFSPEDFDLGMEYFEAAMQELQVSEAIIREVMGKVRPFKEVIFTPSPKDAQDEAQWAVEEHLKLQVLEFGKSMASRRYQPPSAGAAPTASPAASTTPAAGNGSSRGPQCPFTAGRMSLRLATTGSAAAVANGSPASPKPPPPPLPSPHPERTSLRSLTRGALSTDRAAGVGIMANGRGAMAGDDFARSSTAASAAVVIPNNPTGNWEPAVCRRTAAVPVAEAMAEAMLASGAAGSSRMVTAPPTTTGGRAPAGAAARVGLEVRSVASMELGLGLGLESRPVVRVGVGGGGGWGDRDVCGGGGSGSGPAAGDIAVVDALLSELMDLEADPGQG</sequence>
<keyword evidence="5" id="KW-0479">Metal-binding</keyword>
<evidence type="ECO:0000256" key="10">
    <source>
        <dbReference type="ARBA" id="ARBA00023284"/>
    </source>
</evidence>
<dbReference type="PANTHER" id="PTHR42801">
    <property type="entry name" value="THIOREDOXIN-DEPENDENT PEROXIDE REDUCTASE"/>
    <property type="match status" value="1"/>
</dbReference>
<dbReference type="InterPro" id="IPR001486">
    <property type="entry name" value="Hemoglobin_trunc"/>
</dbReference>
<dbReference type="GO" id="GO:0046872">
    <property type="term" value="F:metal ion binding"/>
    <property type="evidence" value="ECO:0007669"/>
    <property type="project" value="UniProtKB-KW"/>
</dbReference>
<evidence type="ECO:0000256" key="3">
    <source>
        <dbReference type="ARBA" id="ARBA00022559"/>
    </source>
</evidence>
<comment type="subunit">
    <text evidence="1">Homodimer.</text>
</comment>
<organism evidence="12 13">
    <name type="scientific">Volvox reticuliferus</name>
    <dbReference type="NCBI Taxonomy" id="1737510"/>
    <lineage>
        <taxon>Eukaryota</taxon>
        <taxon>Viridiplantae</taxon>
        <taxon>Chlorophyta</taxon>
        <taxon>core chlorophytes</taxon>
        <taxon>Chlorophyceae</taxon>
        <taxon>CS clade</taxon>
        <taxon>Chlamydomonadales</taxon>
        <taxon>Volvocaceae</taxon>
        <taxon>Volvox</taxon>
    </lineage>
</organism>
<comment type="caution">
    <text evidence="12">The sequence shown here is derived from an EMBL/GenBank/DDBJ whole genome shotgun (WGS) entry which is preliminary data.</text>
</comment>
<dbReference type="GO" id="GO:0034599">
    <property type="term" value="P:cellular response to oxidative stress"/>
    <property type="evidence" value="ECO:0007669"/>
    <property type="project" value="TreeGrafter"/>
</dbReference>
<dbReference type="AlphaFoldDB" id="A0A8J4FZR7"/>
<proteinExistence type="predicted"/>
<keyword evidence="3" id="KW-0575">Peroxidase</keyword>
<evidence type="ECO:0000313" key="12">
    <source>
        <dbReference type="EMBL" id="GIL90819.1"/>
    </source>
</evidence>
<dbReference type="SUPFAM" id="SSF46458">
    <property type="entry name" value="Globin-like"/>
    <property type="match status" value="1"/>
</dbReference>
<dbReference type="InterPro" id="IPR012292">
    <property type="entry name" value="Globin/Proto"/>
</dbReference>
<keyword evidence="6" id="KW-0049">Antioxidant</keyword>